<dbReference type="EMBL" id="KV722629">
    <property type="protein sequence ID" value="OCH84848.1"/>
    <property type="molecule type" value="Genomic_DNA"/>
</dbReference>
<dbReference type="InterPro" id="IPR013087">
    <property type="entry name" value="Znf_C2H2_type"/>
</dbReference>
<organism evidence="7 8">
    <name type="scientific">Obba rivulosa</name>
    <dbReference type="NCBI Taxonomy" id="1052685"/>
    <lineage>
        <taxon>Eukaryota</taxon>
        <taxon>Fungi</taxon>
        <taxon>Dikarya</taxon>
        <taxon>Basidiomycota</taxon>
        <taxon>Agaricomycotina</taxon>
        <taxon>Agaricomycetes</taxon>
        <taxon>Polyporales</taxon>
        <taxon>Gelatoporiaceae</taxon>
        <taxon>Obba</taxon>
    </lineage>
</organism>
<dbReference type="GO" id="GO:0008270">
    <property type="term" value="F:zinc ion binding"/>
    <property type="evidence" value="ECO:0007669"/>
    <property type="project" value="UniProtKB-KW"/>
</dbReference>
<feature type="compositionally biased region" description="Low complexity" evidence="5">
    <location>
        <begin position="358"/>
        <end position="369"/>
    </location>
</feature>
<sequence length="607" mass="64647">MATAQPIALPSTSESHDFAMGSGSFTGQNGSFNPASYTRRFIGSPLSFRAGSFGNRFYPSMSPGQFLGPFDTDSFKLGKLSSSIESDRGSIMNALSVLDRQDELCRDYTCCGQNLTDLHALVDHFEECHVVVVDPYAPQAPVPQTAPASTAHASSYFPELNMPAAPTYQGSFDPDDMDLDVDRTSAPSSGAPTPPDTPISTPLSSYPLMYPNSAPPSTCSSPGPTPISAFETTTVLPSRSGHSALSVGFPTASRASHGNAPTRAEEAFNAYAGYSDYSALMPGTVPSTPVSSAPSPDEGGSMHLNSAYTQRSACVPPALLLNSNATTPESTPASSRVASPAPGQTVFRNVAVAGSSSQASSSASSIAASQTPRASTTLSRPASSLLLSKPFKCPKPNCNKSYKQANGLKYHMTHGSCNFAPPKDLEQLQQILASKRNGKDVDEPISDAELREVEKEAERRLRPYACGVGDCQRRYKNMNGLRYHYQHSGDHGAIGLALLASGQHECLQHTKSHQSSRHNTPAHNTQPNAPATSSPLAGTQNRVYAPTPVVPAPALPSYQAAAMAPPPYQHTLQQQHVQAQQQAQQQQMQQQYAAQMQMPPYMMSMSQ</sequence>
<dbReference type="Gene3D" id="3.30.160.60">
    <property type="entry name" value="Classic Zinc Finger"/>
    <property type="match status" value="1"/>
</dbReference>
<dbReference type="SMART" id="SM00355">
    <property type="entry name" value="ZnF_C2H2"/>
    <property type="match status" value="2"/>
</dbReference>
<dbReference type="InterPro" id="IPR051580">
    <property type="entry name" value="ZnF-Chromatin_assoc"/>
</dbReference>
<evidence type="ECO:0000256" key="1">
    <source>
        <dbReference type="ARBA" id="ARBA00022723"/>
    </source>
</evidence>
<evidence type="ECO:0000256" key="5">
    <source>
        <dbReference type="SAM" id="MobiDB-lite"/>
    </source>
</evidence>
<feature type="region of interest" description="Disordered" evidence="5">
    <location>
        <begin position="358"/>
        <end position="381"/>
    </location>
</feature>
<dbReference type="GO" id="GO:0005634">
    <property type="term" value="C:nucleus"/>
    <property type="evidence" value="ECO:0007669"/>
    <property type="project" value="TreeGrafter"/>
</dbReference>
<evidence type="ECO:0000256" key="4">
    <source>
        <dbReference type="ARBA" id="ARBA00022833"/>
    </source>
</evidence>
<reference evidence="7 8" key="1">
    <citation type="submission" date="2016-07" db="EMBL/GenBank/DDBJ databases">
        <title>Draft genome of the white-rot fungus Obba rivulosa 3A-2.</title>
        <authorList>
            <consortium name="DOE Joint Genome Institute"/>
            <person name="Miettinen O."/>
            <person name="Riley R."/>
            <person name="Acob R."/>
            <person name="Barry K."/>
            <person name="Cullen D."/>
            <person name="De Vries R."/>
            <person name="Hainaut M."/>
            <person name="Hatakka A."/>
            <person name="Henrissat B."/>
            <person name="Hilden K."/>
            <person name="Kuo R."/>
            <person name="Labutti K."/>
            <person name="Lipzen A."/>
            <person name="Makela M.R."/>
            <person name="Sandor L."/>
            <person name="Spatafora J.W."/>
            <person name="Grigoriev I.V."/>
            <person name="Hibbett D.S."/>
        </authorList>
    </citation>
    <scope>NUCLEOTIDE SEQUENCE [LARGE SCALE GENOMIC DNA]</scope>
    <source>
        <strain evidence="7 8">3A-2</strain>
    </source>
</reference>
<keyword evidence="4" id="KW-0862">Zinc</keyword>
<feature type="compositionally biased region" description="Polar residues" evidence="5">
    <location>
        <begin position="322"/>
        <end position="337"/>
    </location>
</feature>
<dbReference type="SUPFAM" id="SSF57667">
    <property type="entry name" value="beta-beta-alpha zinc fingers"/>
    <property type="match status" value="1"/>
</dbReference>
<feature type="region of interest" description="Disordered" evidence="5">
    <location>
        <begin position="507"/>
        <end position="541"/>
    </location>
</feature>
<dbReference type="AlphaFoldDB" id="A0A8E2AIM8"/>
<feature type="region of interest" description="Disordered" evidence="5">
    <location>
        <begin position="165"/>
        <end position="203"/>
    </location>
</feature>
<feature type="compositionally biased region" description="Polar residues" evidence="5">
    <location>
        <begin position="517"/>
        <end position="541"/>
    </location>
</feature>
<evidence type="ECO:0000256" key="3">
    <source>
        <dbReference type="ARBA" id="ARBA00022771"/>
    </source>
</evidence>
<feature type="compositionally biased region" description="Polar residues" evidence="5">
    <location>
        <begin position="370"/>
        <end position="381"/>
    </location>
</feature>
<dbReference type="OrthoDB" id="3269380at2759"/>
<protein>
    <recommendedName>
        <fullName evidence="6">C2H2-type domain-containing protein</fullName>
    </recommendedName>
</protein>
<gene>
    <name evidence="7" type="ORF">OBBRIDRAFT_740870</name>
</gene>
<feature type="region of interest" description="Disordered" evidence="5">
    <location>
        <begin position="322"/>
        <end position="342"/>
    </location>
</feature>
<proteinExistence type="predicted"/>
<feature type="region of interest" description="Disordered" evidence="5">
    <location>
        <begin position="285"/>
        <end position="304"/>
    </location>
</feature>
<evidence type="ECO:0000256" key="2">
    <source>
        <dbReference type="ARBA" id="ARBA00022737"/>
    </source>
</evidence>
<feature type="compositionally biased region" description="Low complexity" evidence="5">
    <location>
        <begin position="285"/>
        <end position="296"/>
    </location>
</feature>
<keyword evidence="8" id="KW-1185">Reference proteome</keyword>
<dbReference type="InterPro" id="IPR036236">
    <property type="entry name" value="Znf_C2H2_sf"/>
</dbReference>
<feature type="domain" description="C2H2-type" evidence="6">
    <location>
        <begin position="391"/>
        <end position="414"/>
    </location>
</feature>
<keyword evidence="1" id="KW-0479">Metal-binding</keyword>
<evidence type="ECO:0000313" key="7">
    <source>
        <dbReference type="EMBL" id="OCH84848.1"/>
    </source>
</evidence>
<dbReference type="PANTHER" id="PTHR23057">
    <property type="entry name" value="JUXTAPOSED WITH ANOTHER ZINC FINGER PROTEIN 1"/>
    <property type="match status" value="1"/>
</dbReference>
<dbReference type="PANTHER" id="PTHR23057:SF0">
    <property type="entry name" value="JUXTAPOSED WITH ANOTHER ZINC FINGER PROTEIN 1"/>
    <property type="match status" value="1"/>
</dbReference>
<evidence type="ECO:0000313" key="8">
    <source>
        <dbReference type="Proteomes" id="UP000250043"/>
    </source>
</evidence>
<name>A0A8E2AIM8_9APHY</name>
<keyword evidence="3" id="KW-0863">Zinc-finger</keyword>
<dbReference type="Proteomes" id="UP000250043">
    <property type="component" value="Unassembled WGS sequence"/>
</dbReference>
<feature type="domain" description="C2H2-type" evidence="6">
    <location>
        <begin position="464"/>
        <end position="491"/>
    </location>
</feature>
<keyword evidence="2" id="KW-0677">Repeat</keyword>
<evidence type="ECO:0000259" key="6">
    <source>
        <dbReference type="SMART" id="SM00355"/>
    </source>
</evidence>
<accession>A0A8E2AIM8</accession>